<dbReference type="PANTHER" id="PTHR43773:SF1">
    <property type="entry name" value="MAGNESIUM TRANSPORTER MGTE"/>
    <property type="match status" value="1"/>
</dbReference>
<dbReference type="Pfam" id="PF00571">
    <property type="entry name" value="CBS"/>
    <property type="match status" value="2"/>
</dbReference>
<proteinExistence type="predicted"/>
<dbReference type="InterPro" id="IPR000644">
    <property type="entry name" value="CBS_dom"/>
</dbReference>
<keyword evidence="1" id="KW-0129">CBS domain</keyword>
<evidence type="ECO:0000313" key="5">
    <source>
        <dbReference type="Proteomes" id="UP000031623"/>
    </source>
</evidence>
<evidence type="ECO:0000313" key="4">
    <source>
        <dbReference type="EMBL" id="BAP58111.1"/>
    </source>
</evidence>
<accession>A0A090BW74</accession>
<dbReference type="InterPro" id="IPR006669">
    <property type="entry name" value="MgtE_transporter"/>
</dbReference>
<dbReference type="CDD" id="cd04589">
    <property type="entry name" value="CBS_pair_CAP-ED_NT_Pol-beta-like_DUF294_assoc"/>
    <property type="match status" value="1"/>
</dbReference>
<protein>
    <submittedName>
        <fullName evidence="4">Putative signal-transduction protein containing cAMP-binding and CBS domains</fullName>
    </submittedName>
</protein>
<sequence>MTVPEQRSFIASIPPFDRLNASELDTVIAAVDIEYFKSGAKLISRGESPPHLYIVIKGIVEERAPDGSITLHETQDTFSALALLSGTCRGDFTVQEEALCYLLPKATFLHISKTNPNFVNFYYQSLSQRLNRLMEQREAKELASFMVAKIRDAYIHPPIFVEAQDSIYRAVEILKQNKATSVLVRNNTQTGIVTDTDIREHVVLQRKPVDTPVGEIASYQLLSMKQDDFLFNALLQMTRHTVKRLIIYDGEEIIGVLDQMDLLSYFSHHSHLVNVQIERATDIDRLKKAGRDIANVIQTLYGRGVKIHAITQLVTELNRKLFRKLYSLLIPPEVIANSCLIVMGSEGRGEQILKTDQDNALILRDGFAYSGLNNLLKQFTTALKELGYPLCPGEVMVSNPQWVKPLYDFREQIYDWLNTPQKPASLMNLAIFYDAVAVAGDSALLTAAKEYLFEHLGSTRVFFTHFAKPTLSFETPLGWFAQFIVDRKHHGGLDIKKGGIFPIVHGVRSLALEHKLTSTNTIERIQALQEMGIFDREFAEELIETFSFILSLRLENELQQLQRNELHSNYIQPDHLTKPERDLLRDSLKIVNRFKDFITYHFHLNMVT</sequence>
<dbReference type="CDD" id="cd00038">
    <property type="entry name" value="CAP_ED"/>
    <property type="match status" value="1"/>
</dbReference>
<reference evidence="4" key="1">
    <citation type="journal article" date="2014" name="ISME J.">
        <title>Ecophysiology of Thioploca ingrica as revealed by the complete genome sequence supplemented with proteomic evidence.</title>
        <authorList>
            <person name="Kojima H."/>
            <person name="Ogura Y."/>
            <person name="Yamamoto N."/>
            <person name="Togashi T."/>
            <person name="Mori H."/>
            <person name="Watanabe T."/>
            <person name="Nemoto F."/>
            <person name="Kurokawa K."/>
            <person name="Hayashi T."/>
            <person name="Fukui M."/>
        </authorList>
    </citation>
    <scope>NUCLEOTIDE SEQUENCE [LARGE SCALE GENOMIC DNA]</scope>
</reference>
<dbReference type="CDD" id="cd05401">
    <property type="entry name" value="NT_GlnE_GlnD_like"/>
    <property type="match status" value="1"/>
</dbReference>
<dbReference type="InterPro" id="IPR000595">
    <property type="entry name" value="cNMP-bd_dom"/>
</dbReference>
<dbReference type="PROSITE" id="PS51371">
    <property type="entry name" value="CBS"/>
    <property type="match status" value="1"/>
</dbReference>
<gene>
    <name evidence="4" type="ORF">THII_3814</name>
</gene>
<dbReference type="PROSITE" id="PS50042">
    <property type="entry name" value="CNMP_BINDING_3"/>
    <property type="match status" value="1"/>
</dbReference>
<dbReference type="HOGENOM" id="CLU_027866_1_0_6"/>
<dbReference type="GO" id="GO:0015095">
    <property type="term" value="F:magnesium ion transmembrane transporter activity"/>
    <property type="evidence" value="ECO:0007669"/>
    <property type="project" value="InterPro"/>
</dbReference>
<evidence type="ECO:0000259" key="2">
    <source>
        <dbReference type="PROSITE" id="PS50042"/>
    </source>
</evidence>
<dbReference type="InterPro" id="IPR018821">
    <property type="entry name" value="DUF294_put_nucleoTrafse_sb-bd"/>
</dbReference>
<evidence type="ECO:0000259" key="3">
    <source>
        <dbReference type="PROSITE" id="PS51371"/>
    </source>
</evidence>
<dbReference type="PANTHER" id="PTHR43773">
    <property type="entry name" value="MAGNESIUM TRANSPORTER MGTE"/>
    <property type="match status" value="1"/>
</dbReference>
<dbReference type="Proteomes" id="UP000031623">
    <property type="component" value="Chromosome"/>
</dbReference>
<dbReference type="Pfam" id="PF03445">
    <property type="entry name" value="DUF294"/>
    <property type="match status" value="1"/>
</dbReference>
<dbReference type="SUPFAM" id="SSF54631">
    <property type="entry name" value="CBS-domain pair"/>
    <property type="match status" value="1"/>
</dbReference>
<dbReference type="GO" id="GO:0016020">
    <property type="term" value="C:membrane"/>
    <property type="evidence" value="ECO:0007669"/>
    <property type="project" value="InterPro"/>
</dbReference>
<dbReference type="EMBL" id="AP014633">
    <property type="protein sequence ID" value="BAP58111.1"/>
    <property type="molecule type" value="Genomic_DNA"/>
</dbReference>
<evidence type="ECO:0000256" key="1">
    <source>
        <dbReference type="PROSITE-ProRule" id="PRU00703"/>
    </source>
</evidence>
<dbReference type="Pfam" id="PF00027">
    <property type="entry name" value="cNMP_binding"/>
    <property type="match status" value="1"/>
</dbReference>
<dbReference type="GO" id="GO:0008773">
    <property type="term" value="F:[protein-PII] uridylyltransferase activity"/>
    <property type="evidence" value="ECO:0007669"/>
    <property type="project" value="InterPro"/>
</dbReference>
<dbReference type="Pfam" id="PF10335">
    <property type="entry name" value="DUF294_C"/>
    <property type="match status" value="1"/>
</dbReference>
<dbReference type="Gene3D" id="3.10.580.10">
    <property type="entry name" value="CBS-domain"/>
    <property type="match status" value="1"/>
</dbReference>
<dbReference type="InterPro" id="IPR014710">
    <property type="entry name" value="RmlC-like_jellyroll"/>
</dbReference>
<dbReference type="Gene3D" id="2.60.120.10">
    <property type="entry name" value="Jelly Rolls"/>
    <property type="match status" value="1"/>
</dbReference>
<feature type="domain" description="Cyclic nucleotide-binding" evidence="2">
    <location>
        <begin position="15"/>
        <end position="129"/>
    </location>
</feature>
<dbReference type="OrthoDB" id="9808528at2"/>
<dbReference type="KEGG" id="tig:THII_3814"/>
<feature type="domain" description="CBS" evidence="3">
    <location>
        <begin position="154"/>
        <end position="211"/>
    </location>
</feature>
<dbReference type="STRING" id="40754.THII_3814"/>
<keyword evidence="5" id="KW-1185">Reference proteome</keyword>
<dbReference type="InterPro" id="IPR005105">
    <property type="entry name" value="GlnD_Uridyltrans_N"/>
</dbReference>
<dbReference type="SUPFAM" id="SSF51206">
    <property type="entry name" value="cAMP-binding domain-like"/>
    <property type="match status" value="1"/>
</dbReference>
<dbReference type="InterPro" id="IPR046342">
    <property type="entry name" value="CBS_dom_sf"/>
</dbReference>
<dbReference type="InterPro" id="IPR018490">
    <property type="entry name" value="cNMP-bd_dom_sf"/>
</dbReference>
<name>A0A090BW74_9GAMM</name>
<organism evidence="4 5">
    <name type="scientific">Thioploca ingrica</name>
    <dbReference type="NCBI Taxonomy" id="40754"/>
    <lineage>
        <taxon>Bacteria</taxon>
        <taxon>Pseudomonadati</taxon>
        <taxon>Pseudomonadota</taxon>
        <taxon>Gammaproteobacteria</taxon>
        <taxon>Thiotrichales</taxon>
        <taxon>Thiotrichaceae</taxon>
        <taxon>Thioploca</taxon>
    </lineage>
</organism>
<dbReference type="AlphaFoldDB" id="A0A090BW74"/>